<comment type="function">
    <text evidence="5">May act as a carbohydrate transporter.</text>
</comment>
<protein>
    <submittedName>
        <fullName evidence="9">Lamin-like protein</fullName>
    </submittedName>
</protein>
<feature type="chain" id="PRO_5042074779" evidence="7">
    <location>
        <begin position="27"/>
        <end position="173"/>
    </location>
</feature>
<dbReference type="PROSITE" id="PS51485">
    <property type="entry name" value="PHYTOCYANIN"/>
    <property type="match status" value="1"/>
</dbReference>
<evidence type="ECO:0000256" key="2">
    <source>
        <dbReference type="ARBA" id="ARBA00023157"/>
    </source>
</evidence>
<keyword evidence="1 7" id="KW-0732">Signal</keyword>
<evidence type="ECO:0000256" key="7">
    <source>
        <dbReference type="SAM" id="SignalP"/>
    </source>
</evidence>
<proteinExistence type="inferred from homology"/>
<dbReference type="SUPFAM" id="SSF49503">
    <property type="entry name" value="Cupredoxins"/>
    <property type="match status" value="1"/>
</dbReference>
<keyword evidence="6" id="KW-1133">Transmembrane helix</keyword>
<name>A0AAD7Q3S5_QUISA</name>
<feature type="domain" description="Phytocyanin" evidence="8">
    <location>
        <begin position="29"/>
        <end position="128"/>
    </location>
</feature>
<keyword evidence="3" id="KW-0325">Glycoprotein</keyword>
<evidence type="ECO:0000313" key="9">
    <source>
        <dbReference type="EMBL" id="KAJ7974360.1"/>
    </source>
</evidence>
<dbReference type="PANTHER" id="PTHR33021:SF385">
    <property type="entry name" value="PHYTOCYANIN DOMAIN-CONTAINING PROTEIN"/>
    <property type="match status" value="1"/>
</dbReference>
<comment type="similarity">
    <text evidence="4">Belongs to the early nodulin-like (ENODL) family.</text>
</comment>
<sequence length="173" mass="19538">MENLRVSMIMIMMGWLVLLTSTLVMGGPTLHKVGGIQGWNQNVNYTEWSAQQHIIIGDWLIFVFDKRYFNVLEVNSTNYENCNDRDFIKNITRGGRDVVQLTEARLYYYLSSGGYCYHGMKVAVQVEDPGAAPALAPAAPAKNASPWLRMYAGNHMILANIVLSLAFLLFMMH</sequence>
<reference evidence="9" key="1">
    <citation type="journal article" date="2023" name="Science">
        <title>Elucidation of the pathway for biosynthesis of saponin adjuvants from the soapbark tree.</title>
        <authorList>
            <person name="Reed J."/>
            <person name="Orme A."/>
            <person name="El-Demerdash A."/>
            <person name="Owen C."/>
            <person name="Martin L.B.B."/>
            <person name="Misra R.C."/>
            <person name="Kikuchi S."/>
            <person name="Rejzek M."/>
            <person name="Martin A.C."/>
            <person name="Harkess A."/>
            <person name="Leebens-Mack J."/>
            <person name="Louveau T."/>
            <person name="Stephenson M.J."/>
            <person name="Osbourn A."/>
        </authorList>
    </citation>
    <scope>NUCLEOTIDE SEQUENCE</scope>
    <source>
        <strain evidence="9">S10</strain>
    </source>
</reference>
<gene>
    <name evidence="9" type="ORF">O6P43_004444</name>
</gene>
<dbReference type="InterPro" id="IPR039391">
    <property type="entry name" value="Phytocyanin-like"/>
</dbReference>
<dbReference type="PANTHER" id="PTHR33021">
    <property type="entry name" value="BLUE COPPER PROTEIN"/>
    <property type="match status" value="1"/>
</dbReference>
<dbReference type="Gene3D" id="2.60.40.420">
    <property type="entry name" value="Cupredoxins - blue copper proteins"/>
    <property type="match status" value="1"/>
</dbReference>
<dbReference type="GO" id="GO:0005886">
    <property type="term" value="C:plasma membrane"/>
    <property type="evidence" value="ECO:0007669"/>
    <property type="project" value="TreeGrafter"/>
</dbReference>
<comment type="caution">
    <text evidence="9">The sequence shown here is derived from an EMBL/GenBank/DDBJ whole genome shotgun (WGS) entry which is preliminary data.</text>
</comment>
<dbReference type="KEGG" id="qsa:O6P43_004444"/>
<evidence type="ECO:0000256" key="3">
    <source>
        <dbReference type="ARBA" id="ARBA00023180"/>
    </source>
</evidence>
<organism evidence="9 10">
    <name type="scientific">Quillaja saponaria</name>
    <name type="common">Soap bark tree</name>
    <dbReference type="NCBI Taxonomy" id="32244"/>
    <lineage>
        <taxon>Eukaryota</taxon>
        <taxon>Viridiplantae</taxon>
        <taxon>Streptophyta</taxon>
        <taxon>Embryophyta</taxon>
        <taxon>Tracheophyta</taxon>
        <taxon>Spermatophyta</taxon>
        <taxon>Magnoliopsida</taxon>
        <taxon>eudicotyledons</taxon>
        <taxon>Gunneridae</taxon>
        <taxon>Pentapetalae</taxon>
        <taxon>rosids</taxon>
        <taxon>fabids</taxon>
        <taxon>Fabales</taxon>
        <taxon>Quillajaceae</taxon>
        <taxon>Quillaja</taxon>
    </lineage>
</organism>
<keyword evidence="10" id="KW-1185">Reference proteome</keyword>
<keyword evidence="6" id="KW-0812">Transmembrane</keyword>
<feature type="signal peptide" evidence="7">
    <location>
        <begin position="1"/>
        <end position="26"/>
    </location>
</feature>
<dbReference type="AlphaFoldDB" id="A0AAD7Q3S5"/>
<evidence type="ECO:0000256" key="1">
    <source>
        <dbReference type="ARBA" id="ARBA00022729"/>
    </source>
</evidence>
<accession>A0AAD7Q3S5</accession>
<evidence type="ECO:0000313" key="10">
    <source>
        <dbReference type="Proteomes" id="UP001163823"/>
    </source>
</evidence>
<dbReference type="Proteomes" id="UP001163823">
    <property type="component" value="Chromosome 3"/>
</dbReference>
<evidence type="ECO:0000256" key="5">
    <source>
        <dbReference type="ARBA" id="ARBA00037626"/>
    </source>
</evidence>
<dbReference type="InterPro" id="IPR008972">
    <property type="entry name" value="Cupredoxin"/>
</dbReference>
<dbReference type="Pfam" id="PF02298">
    <property type="entry name" value="Cu_bind_like"/>
    <property type="match status" value="1"/>
</dbReference>
<dbReference type="EMBL" id="JARAOO010000003">
    <property type="protein sequence ID" value="KAJ7974360.1"/>
    <property type="molecule type" value="Genomic_DNA"/>
</dbReference>
<feature type="transmembrane region" description="Helical" evidence="6">
    <location>
        <begin position="152"/>
        <end position="172"/>
    </location>
</feature>
<dbReference type="InterPro" id="IPR003245">
    <property type="entry name" value="Phytocyanin_dom"/>
</dbReference>
<keyword evidence="2" id="KW-1015">Disulfide bond</keyword>
<dbReference type="FunFam" id="2.60.40.420:FF:000018">
    <property type="entry name" value="Lamin-like protein"/>
    <property type="match status" value="1"/>
</dbReference>
<evidence type="ECO:0000259" key="8">
    <source>
        <dbReference type="PROSITE" id="PS51485"/>
    </source>
</evidence>
<dbReference type="GO" id="GO:0009055">
    <property type="term" value="F:electron transfer activity"/>
    <property type="evidence" value="ECO:0007669"/>
    <property type="project" value="InterPro"/>
</dbReference>
<evidence type="ECO:0000256" key="6">
    <source>
        <dbReference type="SAM" id="Phobius"/>
    </source>
</evidence>
<evidence type="ECO:0000256" key="4">
    <source>
        <dbReference type="ARBA" id="ARBA00035011"/>
    </source>
</evidence>
<keyword evidence="6" id="KW-0472">Membrane</keyword>